<dbReference type="PRINTS" id="PR00834">
    <property type="entry name" value="PROTEASES2C"/>
</dbReference>
<evidence type="ECO:0000313" key="2">
    <source>
        <dbReference type="Proteomes" id="UP000818323"/>
    </source>
</evidence>
<protein>
    <submittedName>
        <fullName evidence="1">Trypsin-like serine protease</fullName>
    </submittedName>
</protein>
<sequence length="342" mass="36330">MGGIDPALAQDAVAVAARYDARTAHVETIGTLFNGTQEVGGGSGLLVGDSYVLTNNHVIPNEQNYKSLVVAVRLKSRLLSPHAVKAIHRDEERDLALLEFAGAATSAGGPRCPMPVVLDAARAPMGTAIYMMGFPVDQDLSVTDGLISNHNGPKNQWQTDAPVNPGNSGGPVFDKTGAFVGIAVGGVVNWTIGGETRRVVGVNFLIPAARIVNSPLFGKISALPAERRCWTEDTGPPVSQAVAPPPRIRKTYTVAETKDDHPVAFAPHSETYTKTFGAEPGYRITECTWNALSENHHGDLACNIGPGGASATFLFRLTSGPMVDQWRGWWGGTVTLAQERIQ</sequence>
<organism evidence="1 2">
    <name type="scientific">Microvirga arsenatis</name>
    <dbReference type="NCBI Taxonomy" id="2692265"/>
    <lineage>
        <taxon>Bacteria</taxon>
        <taxon>Pseudomonadati</taxon>
        <taxon>Pseudomonadota</taxon>
        <taxon>Alphaproteobacteria</taxon>
        <taxon>Hyphomicrobiales</taxon>
        <taxon>Methylobacteriaceae</taxon>
        <taxon>Microvirga</taxon>
    </lineage>
</organism>
<dbReference type="EMBL" id="JAAAXJ010000003">
    <property type="protein sequence ID" value="NBJ24166.1"/>
    <property type="molecule type" value="Genomic_DNA"/>
</dbReference>
<keyword evidence="2" id="KW-1185">Reference proteome</keyword>
<dbReference type="Proteomes" id="UP000818323">
    <property type="component" value="Unassembled WGS sequence"/>
</dbReference>
<dbReference type="InterPro" id="IPR009003">
    <property type="entry name" value="Peptidase_S1_PA"/>
</dbReference>
<name>A0ABW9YV30_9HYPH</name>
<comment type="caution">
    <text evidence="1">The sequence shown here is derived from an EMBL/GenBank/DDBJ whole genome shotgun (WGS) entry which is preliminary data.</text>
</comment>
<dbReference type="InterPro" id="IPR001940">
    <property type="entry name" value="Peptidase_S1C"/>
</dbReference>
<dbReference type="InterPro" id="IPR043504">
    <property type="entry name" value="Peptidase_S1_PA_chymotrypsin"/>
</dbReference>
<proteinExistence type="predicted"/>
<evidence type="ECO:0000313" key="1">
    <source>
        <dbReference type="EMBL" id="NBJ24166.1"/>
    </source>
</evidence>
<dbReference type="Gene3D" id="2.40.10.10">
    <property type="entry name" value="Trypsin-like serine proteases"/>
    <property type="match status" value="2"/>
</dbReference>
<accession>A0ABW9YV30</accession>
<gene>
    <name evidence="1" type="ORF">GR303_07320</name>
</gene>
<dbReference type="PANTHER" id="PTHR43019">
    <property type="entry name" value="SERINE ENDOPROTEASE DEGS"/>
    <property type="match status" value="1"/>
</dbReference>
<reference evidence="1 2" key="1">
    <citation type="submission" date="2020-01" db="EMBL/GenBank/DDBJ databases">
        <title>Microvirga sp. nov., an arsenate reduction bacterium isolated from Tibet hotspring sediments.</title>
        <authorList>
            <person name="Yuan C.-G."/>
        </authorList>
    </citation>
    <scope>NUCLEOTIDE SEQUENCE [LARGE SCALE GENOMIC DNA]</scope>
    <source>
        <strain evidence="1 2">SYSU G3D203</strain>
    </source>
</reference>
<dbReference type="SUPFAM" id="SSF50494">
    <property type="entry name" value="Trypsin-like serine proteases"/>
    <property type="match status" value="1"/>
</dbReference>
<dbReference type="RefSeq" id="WP_161722587.1">
    <property type="nucleotide sequence ID" value="NZ_JAAAXI010000004.1"/>
</dbReference>
<dbReference type="PANTHER" id="PTHR43019:SF23">
    <property type="entry name" value="PROTEASE DO-LIKE 5, CHLOROPLASTIC"/>
    <property type="match status" value="1"/>
</dbReference>
<dbReference type="Pfam" id="PF13365">
    <property type="entry name" value="Trypsin_2"/>
    <property type="match status" value="1"/>
</dbReference>